<dbReference type="EMBL" id="CP043641">
    <property type="protein sequence ID" value="QNE35840.1"/>
    <property type="molecule type" value="Genomic_DNA"/>
</dbReference>
<dbReference type="AlphaFoldDB" id="A0A7G6YBH5"/>
<dbReference type="KEGG" id="lse:F1C12_12365"/>
<feature type="compositionally biased region" description="Low complexity" evidence="1">
    <location>
        <begin position="1"/>
        <end position="16"/>
    </location>
</feature>
<dbReference type="InterPro" id="IPR039672">
    <property type="entry name" value="MFS_2"/>
</dbReference>
<proteinExistence type="predicted"/>
<evidence type="ECO:0000313" key="3">
    <source>
        <dbReference type="EMBL" id="QNE35840.1"/>
    </source>
</evidence>
<feature type="transmembrane region" description="Helical" evidence="2">
    <location>
        <begin position="284"/>
        <end position="304"/>
    </location>
</feature>
<keyword evidence="2" id="KW-1133">Transmembrane helix</keyword>
<feature type="transmembrane region" description="Helical" evidence="2">
    <location>
        <begin position="40"/>
        <end position="59"/>
    </location>
</feature>
<feature type="transmembrane region" description="Helical" evidence="2">
    <location>
        <begin position="136"/>
        <end position="152"/>
    </location>
</feature>
<keyword evidence="2" id="KW-0472">Membrane</keyword>
<keyword evidence="2" id="KW-0812">Transmembrane</keyword>
<evidence type="ECO:0000256" key="1">
    <source>
        <dbReference type="SAM" id="MobiDB-lite"/>
    </source>
</evidence>
<dbReference type="GO" id="GO:0008643">
    <property type="term" value="P:carbohydrate transport"/>
    <property type="evidence" value="ECO:0007669"/>
    <property type="project" value="InterPro"/>
</dbReference>
<accession>A0A7G6YBH5</accession>
<dbReference type="Pfam" id="PF13347">
    <property type="entry name" value="MFS_2"/>
    <property type="match status" value="1"/>
</dbReference>
<feature type="transmembrane region" description="Helical" evidence="2">
    <location>
        <begin position="431"/>
        <end position="452"/>
    </location>
</feature>
<feature type="transmembrane region" description="Helical" evidence="2">
    <location>
        <begin position="316"/>
        <end position="335"/>
    </location>
</feature>
<name>A0A7G6YBH5_9MICO</name>
<dbReference type="GO" id="GO:0015293">
    <property type="term" value="F:symporter activity"/>
    <property type="evidence" value="ECO:0007669"/>
    <property type="project" value="InterPro"/>
</dbReference>
<feature type="transmembrane region" description="Helical" evidence="2">
    <location>
        <begin position="205"/>
        <end position="225"/>
    </location>
</feature>
<dbReference type="PANTHER" id="PTHR11328">
    <property type="entry name" value="MAJOR FACILITATOR SUPERFAMILY DOMAIN-CONTAINING PROTEIN"/>
    <property type="match status" value="1"/>
</dbReference>
<dbReference type="InterPro" id="IPR036259">
    <property type="entry name" value="MFS_trans_sf"/>
</dbReference>
<dbReference type="PANTHER" id="PTHR11328:SF24">
    <property type="entry name" value="MAJOR FACILITATOR SUPERFAMILY (MFS) PROFILE DOMAIN-CONTAINING PROTEIN"/>
    <property type="match status" value="1"/>
</dbReference>
<gene>
    <name evidence="3" type="ORF">F1C12_12365</name>
</gene>
<dbReference type="Proteomes" id="UP000515511">
    <property type="component" value="Chromosome"/>
</dbReference>
<feature type="transmembrane region" description="Helical" evidence="2">
    <location>
        <begin position="396"/>
        <end position="419"/>
    </location>
</feature>
<organism evidence="3 4">
    <name type="scientific">Leifsonia shinshuensis</name>
    <dbReference type="NCBI Taxonomy" id="150026"/>
    <lineage>
        <taxon>Bacteria</taxon>
        <taxon>Bacillati</taxon>
        <taxon>Actinomycetota</taxon>
        <taxon>Actinomycetes</taxon>
        <taxon>Micrococcales</taxon>
        <taxon>Microbacteriaceae</taxon>
        <taxon>Leifsonia</taxon>
    </lineage>
</organism>
<dbReference type="Gene3D" id="1.20.1250.20">
    <property type="entry name" value="MFS general substrate transporter like domains"/>
    <property type="match status" value="2"/>
</dbReference>
<feature type="transmembrane region" description="Helical" evidence="2">
    <location>
        <begin position="105"/>
        <end position="124"/>
    </location>
</feature>
<feature type="transmembrane region" description="Helical" evidence="2">
    <location>
        <begin position="341"/>
        <end position="364"/>
    </location>
</feature>
<evidence type="ECO:0000256" key="2">
    <source>
        <dbReference type="SAM" id="Phobius"/>
    </source>
</evidence>
<reference evidence="4" key="1">
    <citation type="submission" date="2019-09" db="EMBL/GenBank/DDBJ databases">
        <title>Antimicrobial potential of Antarctic Bacteria.</title>
        <authorList>
            <person name="Benaud N."/>
            <person name="Edwards R.J."/>
            <person name="Ferrari B.C."/>
        </authorList>
    </citation>
    <scope>NUCLEOTIDE SEQUENCE [LARGE SCALE GENOMIC DNA]</scope>
    <source>
        <strain evidence="4">INR9</strain>
    </source>
</reference>
<sequence length="475" mass="51430">MSSNEAAPASTTEAPAVKPGRPNRPAYLTTRLERTSYNSFWFGQNLTFILVSTFLAVFYTTSLGIPAVVVGTIFLVARLWDAAVDPILATVIERTRLRGGKFKPWVKLAAITVPVMTVLCFGFQDQLGHADLGVRIAYGFVTYLIWGTIFAASDGPGYALSTVMTPEPSERNLILTNNHVTGLLGILVGIAIIPQLQTVTHGNWFITSAIISGLALLAMLPIRVAKERVQLPRTERPTIRQIWKSAGSNKYLVLAVVIGLIVNGTNFALTLSPFIASDIYGNPGAATVLLMASALPIVFIAPFGARLIRRFGKIPILAFSYIVSAVLALAMFFFARHDFTLLAILSVLRGVVTAPQLFIVPLMFSDSVEYDTYRQGRRFEAVTFAAQTMMTKASQAIGGGLALWIIGLAGYVSTTGAAVHQSTGALDAMWATYNLGAAIGCVLAVVILLCFYDLTEKKLQVMVEANRNRESVIEQ</sequence>
<evidence type="ECO:0000313" key="4">
    <source>
        <dbReference type="Proteomes" id="UP000515511"/>
    </source>
</evidence>
<dbReference type="SUPFAM" id="SSF103473">
    <property type="entry name" value="MFS general substrate transporter"/>
    <property type="match status" value="1"/>
</dbReference>
<protein>
    <recommendedName>
        <fullName evidence="5">MFS transporter</fullName>
    </recommendedName>
</protein>
<feature type="transmembrane region" description="Helical" evidence="2">
    <location>
        <begin position="173"/>
        <end position="193"/>
    </location>
</feature>
<feature type="transmembrane region" description="Helical" evidence="2">
    <location>
        <begin position="251"/>
        <end position="272"/>
    </location>
</feature>
<dbReference type="GO" id="GO:0005886">
    <property type="term" value="C:plasma membrane"/>
    <property type="evidence" value="ECO:0007669"/>
    <property type="project" value="TreeGrafter"/>
</dbReference>
<feature type="region of interest" description="Disordered" evidence="1">
    <location>
        <begin position="1"/>
        <end position="22"/>
    </location>
</feature>
<evidence type="ECO:0008006" key="5">
    <source>
        <dbReference type="Google" id="ProtNLM"/>
    </source>
</evidence>